<dbReference type="InterPro" id="IPR027417">
    <property type="entry name" value="P-loop_NTPase"/>
</dbReference>
<organism evidence="1 2">
    <name type="scientific">Streptomyces griseofuscus</name>
    <dbReference type="NCBI Taxonomy" id="146922"/>
    <lineage>
        <taxon>Bacteria</taxon>
        <taxon>Bacillati</taxon>
        <taxon>Actinomycetota</taxon>
        <taxon>Actinomycetes</taxon>
        <taxon>Kitasatosporales</taxon>
        <taxon>Streptomycetaceae</taxon>
        <taxon>Streptomyces</taxon>
    </lineage>
</organism>
<dbReference type="SUPFAM" id="SSF52540">
    <property type="entry name" value="P-loop containing nucleoside triphosphate hydrolases"/>
    <property type="match status" value="1"/>
</dbReference>
<sequence>MRGVRHRYGDGPDVLHGIDLDIRPGPGIPTAGLARPGAPGNRRIVLVTQEHHLFPGTVADNLRLACREASDERPAATLAVTWRGPSTGPPWR</sequence>
<dbReference type="Proteomes" id="UP000276379">
    <property type="component" value="Unassembled WGS sequence"/>
</dbReference>
<dbReference type="AlphaFoldDB" id="A0A426RZU4"/>
<dbReference type="EMBL" id="PDES01000014">
    <property type="protein sequence ID" value="RRQ82524.1"/>
    <property type="molecule type" value="Genomic_DNA"/>
</dbReference>
<evidence type="ECO:0000313" key="1">
    <source>
        <dbReference type="EMBL" id="RRQ82524.1"/>
    </source>
</evidence>
<gene>
    <name evidence="1" type="ORF">CQW44_29515</name>
</gene>
<name>A0A426RZU4_9ACTN</name>
<reference evidence="1 2" key="1">
    <citation type="submission" date="2017-10" db="EMBL/GenBank/DDBJ databases">
        <title>Draft genome of actinobacteria isolated from guarana (Paullinia cupana (Mart.) Ducke.</title>
        <authorList>
            <person name="Siqueira K.A."/>
            <person name="Liotti R.G."/>
            <person name="Mendes T.A."/>
            <person name="Soares M.A."/>
        </authorList>
    </citation>
    <scope>NUCLEOTIDE SEQUENCE [LARGE SCALE GENOMIC DNA]</scope>
    <source>
        <strain evidence="1 2">199</strain>
    </source>
</reference>
<proteinExistence type="predicted"/>
<protein>
    <submittedName>
        <fullName evidence="1">Uncharacterized protein</fullName>
    </submittedName>
</protein>
<dbReference type="RefSeq" id="WP_125214582.1">
    <property type="nucleotide sequence ID" value="NZ_PDES01000014.1"/>
</dbReference>
<keyword evidence="2" id="KW-1185">Reference proteome</keyword>
<accession>A0A426RZU4</accession>
<comment type="caution">
    <text evidence="1">The sequence shown here is derived from an EMBL/GenBank/DDBJ whole genome shotgun (WGS) entry which is preliminary data.</text>
</comment>
<evidence type="ECO:0000313" key="2">
    <source>
        <dbReference type="Proteomes" id="UP000276379"/>
    </source>
</evidence>